<dbReference type="PANTHER" id="PTHR37687">
    <property type="entry name" value="AGAP006772-PA"/>
    <property type="match status" value="1"/>
</dbReference>
<accession>A0AAN8G0G6</accession>
<dbReference type="Proteomes" id="UP001347796">
    <property type="component" value="Unassembled WGS sequence"/>
</dbReference>
<dbReference type="AlphaFoldDB" id="A0AAN8G0G6"/>
<keyword evidence="1" id="KW-0732">Signal</keyword>
<evidence type="ECO:0000256" key="1">
    <source>
        <dbReference type="SAM" id="SignalP"/>
    </source>
</evidence>
<gene>
    <name evidence="2" type="ORF">SNE40_022356</name>
</gene>
<proteinExistence type="predicted"/>
<name>A0AAN8G0G6_PATCE</name>
<dbReference type="PANTHER" id="PTHR37687:SF1">
    <property type="entry name" value="AGAP006772-PA"/>
    <property type="match status" value="1"/>
</dbReference>
<dbReference type="InterPro" id="IPR038875">
    <property type="entry name" value="PLA2_conodipine-like"/>
</dbReference>
<dbReference type="SUPFAM" id="SSF48619">
    <property type="entry name" value="Phospholipase A2, PLA2"/>
    <property type="match status" value="1"/>
</dbReference>
<organism evidence="2 3">
    <name type="scientific">Patella caerulea</name>
    <name type="common">Rayed Mediterranean limpet</name>
    <dbReference type="NCBI Taxonomy" id="87958"/>
    <lineage>
        <taxon>Eukaryota</taxon>
        <taxon>Metazoa</taxon>
        <taxon>Spiralia</taxon>
        <taxon>Lophotrochozoa</taxon>
        <taxon>Mollusca</taxon>
        <taxon>Gastropoda</taxon>
        <taxon>Patellogastropoda</taxon>
        <taxon>Patelloidea</taxon>
        <taxon>Patellidae</taxon>
        <taxon>Patella</taxon>
    </lineage>
</organism>
<dbReference type="Pfam" id="PF09056">
    <property type="entry name" value="Phospholip_A2_3"/>
    <property type="match status" value="1"/>
</dbReference>
<dbReference type="GO" id="GO:0050482">
    <property type="term" value="P:arachidonate secretion"/>
    <property type="evidence" value="ECO:0007669"/>
    <property type="project" value="InterPro"/>
</dbReference>
<keyword evidence="3" id="KW-1185">Reference proteome</keyword>
<sequence>MKYLLGFWAPEMNVEIIRISCLLALLVVELVDAQSCHTHSNGCSDPFNMAFKRRFKPACDKHDVCYSCGSGRGVSRARCDQIFYNNMTQYCSGQRRSQRQACYANAHTYYFGVSAFGRRRYLNRPKSWCSQSWVAKCI</sequence>
<dbReference type="EMBL" id="JAZGQO010000021">
    <property type="protein sequence ID" value="KAK6165428.1"/>
    <property type="molecule type" value="Genomic_DNA"/>
</dbReference>
<evidence type="ECO:0000313" key="2">
    <source>
        <dbReference type="EMBL" id="KAK6165428.1"/>
    </source>
</evidence>
<comment type="caution">
    <text evidence="2">The sequence shown here is derived from an EMBL/GenBank/DDBJ whole genome shotgun (WGS) entry which is preliminary data.</text>
</comment>
<dbReference type="Gene3D" id="1.20.90.10">
    <property type="entry name" value="Phospholipase A2 domain"/>
    <property type="match status" value="1"/>
</dbReference>
<evidence type="ECO:0000313" key="3">
    <source>
        <dbReference type="Proteomes" id="UP001347796"/>
    </source>
</evidence>
<feature type="signal peptide" evidence="1">
    <location>
        <begin position="1"/>
        <end position="33"/>
    </location>
</feature>
<protein>
    <submittedName>
        <fullName evidence="2">Uncharacterized protein</fullName>
    </submittedName>
</protein>
<dbReference type="GO" id="GO:0004623">
    <property type="term" value="F:phospholipase A2 activity"/>
    <property type="evidence" value="ECO:0007669"/>
    <property type="project" value="InterPro"/>
</dbReference>
<dbReference type="GO" id="GO:0006644">
    <property type="term" value="P:phospholipid metabolic process"/>
    <property type="evidence" value="ECO:0007669"/>
    <property type="project" value="InterPro"/>
</dbReference>
<reference evidence="2 3" key="1">
    <citation type="submission" date="2024-01" db="EMBL/GenBank/DDBJ databases">
        <title>The genome of the rayed Mediterranean limpet Patella caerulea (Linnaeus, 1758).</title>
        <authorList>
            <person name="Anh-Thu Weber A."/>
            <person name="Halstead-Nussloch G."/>
        </authorList>
    </citation>
    <scope>NUCLEOTIDE SEQUENCE [LARGE SCALE GENOMIC DNA]</scope>
    <source>
        <strain evidence="2">AATW-2023a</strain>
        <tissue evidence="2">Whole specimen</tissue>
    </source>
</reference>
<dbReference type="InterPro" id="IPR015141">
    <property type="entry name" value="PLipase_A2_prok/fun"/>
</dbReference>
<feature type="chain" id="PRO_5042898903" evidence="1">
    <location>
        <begin position="34"/>
        <end position="138"/>
    </location>
</feature>
<dbReference type="InterPro" id="IPR036444">
    <property type="entry name" value="PLipase_A2_dom_sf"/>
</dbReference>